<dbReference type="EMBL" id="BAABDQ010000037">
    <property type="protein sequence ID" value="GAA3601951.1"/>
    <property type="molecule type" value="Genomic_DNA"/>
</dbReference>
<dbReference type="PRINTS" id="PR00723">
    <property type="entry name" value="SUBTILISIN"/>
</dbReference>
<evidence type="ECO:0000256" key="2">
    <source>
        <dbReference type="ARBA" id="ARBA00022670"/>
    </source>
</evidence>
<dbReference type="Proteomes" id="UP001500630">
    <property type="component" value="Unassembled WGS sequence"/>
</dbReference>
<dbReference type="InterPro" id="IPR023827">
    <property type="entry name" value="Peptidase_S8_Asp-AS"/>
</dbReference>
<dbReference type="InterPro" id="IPR023828">
    <property type="entry name" value="Peptidase_S8_Ser-AS"/>
</dbReference>
<dbReference type="SUPFAM" id="SSF52743">
    <property type="entry name" value="Subtilisin-like"/>
    <property type="match status" value="1"/>
</dbReference>
<evidence type="ECO:0000313" key="10">
    <source>
        <dbReference type="Proteomes" id="UP001500630"/>
    </source>
</evidence>
<feature type="signal peptide" evidence="7">
    <location>
        <begin position="1"/>
        <end position="31"/>
    </location>
</feature>
<feature type="active site" description="Charge relay system" evidence="5">
    <location>
        <position position="245"/>
    </location>
</feature>
<evidence type="ECO:0000256" key="6">
    <source>
        <dbReference type="RuleBase" id="RU003355"/>
    </source>
</evidence>
<evidence type="ECO:0000259" key="8">
    <source>
        <dbReference type="Pfam" id="PF00082"/>
    </source>
</evidence>
<keyword evidence="7" id="KW-0732">Signal</keyword>
<reference evidence="10" key="1">
    <citation type="journal article" date="2019" name="Int. J. Syst. Evol. Microbiol.">
        <title>The Global Catalogue of Microorganisms (GCM) 10K type strain sequencing project: providing services to taxonomists for standard genome sequencing and annotation.</title>
        <authorList>
            <consortium name="The Broad Institute Genomics Platform"/>
            <consortium name="The Broad Institute Genome Sequencing Center for Infectious Disease"/>
            <person name="Wu L."/>
            <person name="Ma J."/>
        </authorList>
    </citation>
    <scope>NUCLEOTIDE SEQUENCE [LARGE SCALE GENOMIC DNA]</scope>
    <source>
        <strain evidence="10">JCM 17326</strain>
    </source>
</reference>
<dbReference type="RefSeq" id="WP_345573384.1">
    <property type="nucleotide sequence ID" value="NZ_BAABDQ010000037.1"/>
</dbReference>
<dbReference type="InterPro" id="IPR000209">
    <property type="entry name" value="Peptidase_S8/S53_dom"/>
</dbReference>
<keyword evidence="10" id="KW-1185">Reference proteome</keyword>
<evidence type="ECO:0000256" key="4">
    <source>
        <dbReference type="ARBA" id="ARBA00022825"/>
    </source>
</evidence>
<keyword evidence="2 5" id="KW-0645">Protease</keyword>
<gene>
    <name evidence="9" type="ORF">GCM10022419_102840</name>
</gene>
<dbReference type="InterPro" id="IPR050131">
    <property type="entry name" value="Peptidase_S8_subtilisin-like"/>
</dbReference>
<name>A0ABP6Z973_9ACTN</name>
<evidence type="ECO:0000256" key="7">
    <source>
        <dbReference type="SAM" id="SignalP"/>
    </source>
</evidence>
<dbReference type="InterPro" id="IPR036852">
    <property type="entry name" value="Peptidase_S8/S53_dom_sf"/>
</dbReference>
<proteinExistence type="inferred from homology"/>
<keyword evidence="4 5" id="KW-0720">Serine protease</keyword>
<keyword evidence="3 5" id="KW-0378">Hydrolase</keyword>
<feature type="domain" description="Peptidase S8/S53" evidence="8">
    <location>
        <begin position="236"/>
        <end position="494"/>
    </location>
</feature>
<evidence type="ECO:0000256" key="5">
    <source>
        <dbReference type="PROSITE-ProRule" id="PRU01240"/>
    </source>
</evidence>
<evidence type="ECO:0000313" key="9">
    <source>
        <dbReference type="EMBL" id="GAA3601951.1"/>
    </source>
</evidence>
<dbReference type="PROSITE" id="PS00136">
    <property type="entry name" value="SUBTILASE_ASP"/>
    <property type="match status" value="1"/>
</dbReference>
<dbReference type="PANTHER" id="PTHR43806">
    <property type="entry name" value="PEPTIDASE S8"/>
    <property type="match status" value="1"/>
</dbReference>
<dbReference type="Pfam" id="PF00082">
    <property type="entry name" value="Peptidase_S8"/>
    <property type="match status" value="1"/>
</dbReference>
<dbReference type="InterPro" id="IPR022398">
    <property type="entry name" value="Peptidase_S8_His-AS"/>
</dbReference>
<dbReference type="InterPro" id="IPR015500">
    <property type="entry name" value="Peptidase_S8_subtilisin-rel"/>
</dbReference>
<accession>A0ABP6Z973</accession>
<evidence type="ECO:0000256" key="3">
    <source>
        <dbReference type="ARBA" id="ARBA00022801"/>
    </source>
</evidence>
<dbReference type="Gene3D" id="3.50.30.30">
    <property type="match status" value="1"/>
</dbReference>
<feature type="active site" description="Charge relay system" evidence="5">
    <location>
        <position position="451"/>
    </location>
</feature>
<dbReference type="PROSITE" id="PS00138">
    <property type="entry name" value="SUBTILASE_SER"/>
    <property type="match status" value="1"/>
</dbReference>
<sequence length="1329" mass="140134">MSRLRRGPAALTSAFALVAGTLAAQSTPAQAQQEPPATSDPASASAQPFVLEGLGKGPHTITLITGDKVKLTDTGGGRYAVQSQGGRAASLFVQSSPKGVYALPDDALPAIQAGRLDRELFNVKYLAENGYTDELTKQLPVIVQYPEGETAAKVKSAAGAIPASAPTTTLESINAAALDVSKAEAGAFWAAVRTSNRQALRGGISKVWLDRKVKADLAESVPMIGAPQAWAAGHDGAGVRVAVLDTGVDAGHPDLAGKIAGSRSFIPGEEVQDGHGHGTHVASTIAGSGAASGGRNKGVAPGAQLLIGKVLSNAGSGDESGIIEAMEWATAGGAKVVSMSLGANATDGTDPMSQAVNDLTAATGALFVIAAGNAGAAETVSTPGTADAALTVAAVDKSDGRASFSSMGPRIDGALKPDITAPGVDIAAARASGTTMGTPVDDHYTQASGTSMATPHVAGAAAIMAQVHPDWKSGQLKAALMSTAKDVGQHVYQRGAGRLDVARAHAQQVFASTAHVDFGRLDDTGKPQTREIGYTNLGDQPVTLTLKPVLAVSGGDAVADRLSTADATLTVPAKGTATTTVTLVTEGLALGTYSGAVTAEAGEVLLTIPVGVVREAPTFELTIHSLGRDGKPRSPWAMDVIDVEGNKGLMPGPHWITEEGTVVTRVPSGTISLLQVMDWVDDDSRANRAWLFEPELTITADTEITLDARRTTQVSFDTPKPAEPLNNTYSAQYQRTVANGKVYAAGVEHHVPIGSWAKLWATPTKKVTKGAFRFSTFWTLGQPEIAMSVRRPAKLALHPTANVHWFGEVNHHPEWTPFKGTQDLRVVDVGLGTPEEIAGRDLRGKLVLMAAEHAQDMLGNPICGAQIERIGPIRDAGAAGIAVFPVEGSGCPVPLGIAQKPFTGPEKPIGIALAHLSTKEGLALRAQLARDAVTIRVTGTPETPYTYVFTPYYEGRIPDSLRISVRERDLAQVDMDVHADQPKALHDFRYVYKQDDQIRWLTTPADADTTIVAPKSRTDWVWPTDRTIIHNRGIEAIGQPEHSRYRMDVYDRPGRVRQQWRATPSTPGAATVPGNVAALADPDGGVLEQQGLGVYCAICMQGDQLWTDFSEVSGVGDARDDSTGFWSLYEPFTPVYEQHLYRDGSEIPLVGAEPFPKAPRYTLPSTTGAYRLTAKNAVNDVEWTFTAPPGAAQGQRGVYCNSWFLQGYGEHCKPVPAVFVSYDLGTSLSMDNTVPAGRGHTFEVEPYHSPSAARMPKIAGLKLWASTDDGATWKPVTLKRGAGGVYTASTRYPAMKDTKGAVSLKAEAWDEAGNRIKMTSLRAFALRAR</sequence>
<evidence type="ECO:0000256" key="1">
    <source>
        <dbReference type="ARBA" id="ARBA00011073"/>
    </source>
</evidence>
<dbReference type="PROSITE" id="PS51892">
    <property type="entry name" value="SUBTILASE"/>
    <property type="match status" value="1"/>
</dbReference>
<protein>
    <submittedName>
        <fullName evidence="9">S8 family serine peptidase</fullName>
    </submittedName>
</protein>
<feature type="active site" description="Charge relay system" evidence="5">
    <location>
        <position position="277"/>
    </location>
</feature>
<dbReference type="Gene3D" id="3.40.50.200">
    <property type="entry name" value="Peptidase S8/S53 domain"/>
    <property type="match status" value="1"/>
</dbReference>
<dbReference type="PROSITE" id="PS00137">
    <property type="entry name" value="SUBTILASE_HIS"/>
    <property type="match status" value="1"/>
</dbReference>
<comment type="caution">
    <text evidence="9">The sequence shown here is derived from an EMBL/GenBank/DDBJ whole genome shotgun (WGS) entry which is preliminary data.</text>
</comment>
<feature type="chain" id="PRO_5046931200" evidence="7">
    <location>
        <begin position="32"/>
        <end position="1329"/>
    </location>
</feature>
<comment type="similarity">
    <text evidence="1 5 6">Belongs to the peptidase S8 family.</text>
</comment>
<organism evidence="9 10">
    <name type="scientific">Nonomuraea rosea</name>
    <dbReference type="NCBI Taxonomy" id="638574"/>
    <lineage>
        <taxon>Bacteria</taxon>
        <taxon>Bacillati</taxon>
        <taxon>Actinomycetota</taxon>
        <taxon>Actinomycetes</taxon>
        <taxon>Streptosporangiales</taxon>
        <taxon>Streptosporangiaceae</taxon>
        <taxon>Nonomuraea</taxon>
    </lineage>
</organism>
<dbReference type="PANTHER" id="PTHR43806:SF65">
    <property type="entry name" value="SERINE PROTEASE APRX"/>
    <property type="match status" value="1"/>
</dbReference>